<accession>A0A174CEK8</accession>
<proteinExistence type="predicted"/>
<dbReference type="AlphaFoldDB" id="A0A174CEK8"/>
<dbReference type="Pfam" id="PF11756">
    <property type="entry name" value="YgbA_NO"/>
    <property type="match status" value="1"/>
</dbReference>
<evidence type="ECO:0000313" key="2">
    <source>
        <dbReference type="EMBL" id="RHF87524.1"/>
    </source>
</evidence>
<dbReference type="Proteomes" id="UP000095395">
    <property type="component" value="Unassembled WGS sequence"/>
</dbReference>
<organism evidence="1 3">
    <name type="scientific">Roseburia inulinivorans</name>
    <dbReference type="NCBI Taxonomy" id="360807"/>
    <lineage>
        <taxon>Bacteria</taxon>
        <taxon>Bacillati</taxon>
        <taxon>Bacillota</taxon>
        <taxon>Clostridia</taxon>
        <taxon>Lachnospirales</taxon>
        <taxon>Lachnospiraceae</taxon>
        <taxon>Roseburia</taxon>
    </lineage>
</organism>
<dbReference type="EMBL" id="CYYR01000014">
    <property type="protein sequence ID" value="CUO10056.1"/>
    <property type="molecule type" value="Genomic_DNA"/>
</dbReference>
<reference evidence="1 3" key="1">
    <citation type="submission" date="2015-09" db="EMBL/GenBank/DDBJ databases">
        <authorList>
            <consortium name="Pathogen Informatics"/>
        </authorList>
    </citation>
    <scope>NUCLEOTIDE SEQUENCE [LARGE SCALE GENOMIC DNA]</scope>
    <source>
        <strain evidence="1 3">2789STDY5608835</strain>
    </source>
</reference>
<gene>
    <name evidence="2" type="ORF">DW654_01850</name>
    <name evidence="1" type="ORF">ERS852392_02172</name>
</gene>
<sequence>MTSEEKREHEKKAVDLMIRIYCHGNHHTKGKSLCKDCEELTSYCNLRTDKCPFMETKTFCSACKVHCYSKENKEKIRKVMRYAGPRMLLYHPVLAIKHAVITLKQKQELKKQQDRSFI</sequence>
<dbReference type="EMBL" id="QRHP01000001">
    <property type="protein sequence ID" value="RHF87524.1"/>
    <property type="molecule type" value="Genomic_DNA"/>
</dbReference>
<evidence type="ECO:0000313" key="4">
    <source>
        <dbReference type="Proteomes" id="UP000283701"/>
    </source>
</evidence>
<evidence type="ECO:0000313" key="3">
    <source>
        <dbReference type="Proteomes" id="UP000095395"/>
    </source>
</evidence>
<dbReference type="NCBIfam" id="NF007714">
    <property type="entry name" value="PRK10410.1-2"/>
    <property type="match status" value="1"/>
</dbReference>
<dbReference type="RefSeq" id="WP_055302265.1">
    <property type="nucleotide sequence ID" value="NZ_CYYR01000014.1"/>
</dbReference>
<reference evidence="2 4" key="2">
    <citation type="submission" date="2018-08" db="EMBL/GenBank/DDBJ databases">
        <title>A genome reference for cultivated species of the human gut microbiota.</title>
        <authorList>
            <person name="Zou Y."/>
            <person name="Xue W."/>
            <person name="Luo G."/>
        </authorList>
    </citation>
    <scope>NUCLEOTIDE SEQUENCE [LARGE SCALE GENOMIC DNA]</scope>
    <source>
        <strain evidence="2 4">AM23-23AC</strain>
    </source>
</reference>
<name>A0A174CEK8_9FIRM</name>
<protein>
    <submittedName>
        <fullName evidence="1 2">Nitrous oxide-stimulated promoter</fullName>
    </submittedName>
</protein>
<dbReference type="Proteomes" id="UP000283701">
    <property type="component" value="Unassembled WGS sequence"/>
</dbReference>
<evidence type="ECO:0000313" key="1">
    <source>
        <dbReference type="EMBL" id="CUO10056.1"/>
    </source>
</evidence>
<dbReference type="InterPro" id="IPR020483">
    <property type="entry name" value="Uncharacterised_YgbA"/>
</dbReference>